<sequence>MSETDGGETIQAKRQRVSGIPRACEACNVRKIRCDRVTPCSNCVAYKVVCQGPSSVSKKRSKPDPISYLEERIASFEDRLRIVEARTTHHDSPAETAADELGHGTSATDESPNLYEGESSFSKQLSAASHIAKTSSTRAAELYPSFDDLYALTETSSVHEDHRFFRTSALRSSRTNKTSLPVAMITDILHRIKERLCLTAYNYRSITPGHIASVYGILCFLLKEFIATSDPLCQKYDLKMHLMNCEESLKTSIESFEVLAVPSFLSILALAFGALKAQEDSKPFLMCTLISAAANQCRTLGYHRQKTYENKRDSDAANQKRLFWSIYVSDKTLSLLLGRASCLQDFDIDAQYPVISTDPSRRPWDTNFIMAIRMARLQGQIFDNLYSPISLGAPSTQRAQTTEKLTSGMNDWRSQFTQVSLTTNNRFWHPETNYGSDQRRRSGISGGMEDVETALGLDLLLGSNDSTTRTYSLCDWVRNIVTVFLLRAPRSPEPHDLLVRVEELQPCIGKGLRRLVSLIRQCLYVVSQLMCLSRILSYSSFTPFLVIFLRVISAPDEDEDLKLLEDVIETLGNIRGSSKHSEKLYKICSILGMLAKQLAGTRTRFAEAYHLQDDMLQFEEYENIPSLLEPQAIESLLGSDMTEYLHDWEAHDIDFILASWADGRSTSLNMTGECQ</sequence>
<name>A0ACC2HXW4_9PLEO</name>
<protein>
    <submittedName>
        <fullName evidence="1">Uncharacterized protein</fullName>
    </submittedName>
</protein>
<evidence type="ECO:0000313" key="1">
    <source>
        <dbReference type="EMBL" id="KAJ8107801.1"/>
    </source>
</evidence>
<keyword evidence="2" id="KW-1185">Reference proteome</keyword>
<reference evidence="1" key="1">
    <citation type="submission" date="2022-11" db="EMBL/GenBank/DDBJ databases">
        <title>Genome Sequence of Boeremia exigua.</title>
        <authorList>
            <person name="Buettner E."/>
        </authorList>
    </citation>
    <scope>NUCLEOTIDE SEQUENCE</scope>
    <source>
        <strain evidence="1">CU02</strain>
    </source>
</reference>
<comment type="caution">
    <text evidence="1">The sequence shown here is derived from an EMBL/GenBank/DDBJ whole genome shotgun (WGS) entry which is preliminary data.</text>
</comment>
<evidence type="ECO:0000313" key="2">
    <source>
        <dbReference type="Proteomes" id="UP001153331"/>
    </source>
</evidence>
<dbReference type="EMBL" id="JAPHNI010000856">
    <property type="protein sequence ID" value="KAJ8107801.1"/>
    <property type="molecule type" value="Genomic_DNA"/>
</dbReference>
<gene>
    <name evidence="1" type="ORF">OPT61_g8611</name>
</gene>
<dbReference type="Proteomes" id="UP001153331">
    <property type="component" value="Unassembled WGS sequence"/>
</dbReference>
<organism evidence="1 2">
    <name type="scientific">Boeremia exigua</name>
    <dbReference type="NCBI Taxonomy" id="749465"/>
    <lineage>
        <taxon>Eukaryota</taxon>
        <taxon>Fungi</taxon>
        <taxon>Dikarya</taxon>
        <taxon>Ascomycota</taxon>
        <taxon>Pezizomycotina</taxon>
        <taxon>Dothideomycetes</taxon>
        <taxon>Pleosporomycetidae</taxon>
        <taxon>Pleosporales</taxon>
        <taxon>Pleosporineae</taxon>
        <taxon>Didymellaceae</taxon>
        <taxon>Boeremia</taxon>
    </lineage>
</organism>
<proteinExistence type="predicted"/>
<accession>A0ACC2HXW4</accession>